<protein>
    <submittedName>
        <fullName evidence="1">1,2-phenylacetyl-CoA epoxidase subunit B</fullName>
    </submittedName>
</protein>
<keyword evidence="2" id="KW-1185">Reference proteome</keyword>
<dbReference type="Pfam" id="PF06243">
    <property type="entry name" value="PaaB"/>
    <property type="match status" value="1"/>
</dbReference>
<dbReference type="PIRSF" id="PIRSF030200">
    <property type="entry name" value="PaaB"/>
    <property type="match status" value="1"/>
</dbReference>
<dbReference type="InterPro" id="IPR038693">
    <property type="entry name" value="PaaB_sf"/>
</dbReference>
<name>A0ABT2WII2_9BACI</name>
<dbReference type="RefSeq" id="WP_173657720.1">
    <property type="nucleotide sequence ID" value="NZ_JAOUSE010000029.1"/>
</dbReference>
<proteinExistence type="predicted"/>
<reference evidence="1 2" key="1">
    <citation type="submission" date="2022-10" db="EMBL/GenBank/DDBJ databases">
        <title>Description of Fervidibacillus gen. nov. in the family Fervidibacillaceae fam. nov. with two species, Fervidibacillus albus sp. nov., and Fervidibacillus halotolerans sp. nov., isolated from tidal flat sediments.</title>
        <authorList>
            <person name="Kwon K.K."/>
            <person name="Yang S.-H."/>
        </authorList>
    </citation>
    <scope>NUCLEOTIDE SEQUENCE [LARGE SCALE GENOMIC DNA]</scope>
    <source>
        <strain evidence="1 2">DSM 23332</strain>
    </source>
</reference>
<accession>A0ABT2WII2</accession>
<dbReference type="Proteomes" id="UP001208656">
    <property type="component" value="Unassembled WGS sequence"/>
</dbReference>
<dbReference type="EMBL" id="JAOUSE010000029">
    <property type="protein sequence ID" value="MCU9594796.1"/>
    <property type="molecule type" value="Genomic_DNA"/>
</dbReference>
<evidence type="ECO:0000313" key="2">
    <source>
        <dbReference type="Proteomes" id="UP001208656"/>
    </source>
</evidence>
<sequence length="105" mass="12848">MVKEFYQEYEVFSRRRSDLSLEHRFSILAPNLEMAYVLAKENFFRREQIHDLWVVKRSDIRKMTEEEREAFKRLDNKHYRETKGYADLPSKWRKLEAMNTGGEVQ</sequence>
<gene>
    <name evidence="1" type="primary">paaB</name>
    <name evidence="1" type="ORF">OEV82_10140</name>
</gene>
<evidence type="ECO:0000313" key="1">
    <source>
        <dbReference type="EMBL" id="MCU9594796.1"/>
    </source>
</evidence>
<organism evidence="1 2">
    <name type="scientific">Pallidibacillus thermolactis</name>
    <dbReference type="NCBI Taxonomy" id="251051"/>
    <lineage>
        <taxon>Bacteria</taxon>
        <taxon>Bacillati</taxon>
        <taxon>Bacillota</taxon>
        <taxon>Bacilli</taxon>
        <taxon>Bacillales</taxon>
        <taxon>Bacillaceae</taxon>
        <taxon>Pallidibacillus</taxon>
    </lineage>
</organism>
<comment type="caution">
    <text evidence="1">The sequence shown here is derived from an EMBL/GenBank/DDBJ whole genome shotgun (WGS) entry which is preliminary data.</text>
</comment>
<dbReference type="NCBIfam" id="TIGR02157">
    <property type="entry name" value="PA_CoA_Oxy2"/>
    <property type="match status" value="1"/>
</dbReference>
<dbReference type="InterPro" id="IPR009359">
    <property type="entry name" value="PaaB"/>
</dbReference>
<dbReference type="Gene3D" id="3.10.20.520">
    <property type="entry name" value="Phenylacetic acid degradation B"/>
    <property type="match status" value="1"/>
</dbReference>